<dbReference type="AlphaFoldDB" id="A0AAW2CE97"/>
<dbReference type="InterPro" id="IPR036397">
    <property type="entry name" value="RNaseH_sf"/>
</dbReference>
<dbReference type="InterPro" id="IPR002156">
    <property type="entry name" value="RNaseH_domain"/>
</dbReference>
<accession>A0AAW2CE97</accession>
<gene>
    <name evidence="2" type="ORF">SO802_024912</name>
</gene>
<keyword evidence="3" id="KW-1185">Reference proteome</keyword>
<protein>
    <recommendedName>
        <fullName evidence="1">RNase H type-1 domain-containing protein</fullName>
    </recommendedName>
</protein>
<dbReference type="GO" id="GO:0003676">
    <property type="term" value="F:nucleic acid binding"/>
    <property type="evidence" value="ECO:0007669"/>
    <property type="project" value="InterPro"/>
</dbReference>
<sequence length="125" mass="14522">MDQMRLEWTNGLKYYVVVIQNEHSNNKYYQNNAMDVFLNPNYQNNVVSPILDDCKQLVLQFRQVQFSHCYHQANWCADMLARMSMDQVADFISFDCPLVDIRSILGDDVVGLYVNRVCSVTDVAV</sequence>
<dbReference type="Proteomes" id="UP001459277">
    <property type="component" value="Unassembled WGS sequence"/>
</dbReference>
<feature type="domain" description="RNase H type-1" evidence="1">
    <location>
        <begin position="43"/>
        <end position="83"/>
    </location>
</feature>
<evidence type="ECO:0000313" key="3">
    <source>
        <dbReference type="Proteomes" id="UP001459277"/>
    </source>
</evidence>
<evidence type="ECO:0000259" key="1">
    <source>
        <dbReference type="Pfam" id="PF13456"/>
    </source>
</evidence>
<dbReference type="GO" id="GO:0004523">
    <property type="term" value="F:RNA-DNA hybrid ribonuclease activity"/>
    <property type="evidence" value="ECO:0007669"/>
    <property type="project" value="InterPro"/>
</dbReference>
<dbReference type="Gene3D" id="3.30.420.10">
    <property type="entry name" value="Ribonuclease H-like superfamily/Ribonuclease H"/>
    <property type="match status" value="1"/>
</dbReference>
<dbReference type="Pfam" id="PF13456">
    <property type="entry name" value="RVT_3"/>
    <property type="match status" value="1"/>
</dbReference>
<proteinExistence type="predicted"/>
<evidence type="ECO:0000313" key="2">
    <source>
        <dbReference type="EMBL" id="KAK9995209.1"/>
    </source>
</evidence>
<comment type="caution">
    <text evidence="2">The sequence shown here is derived from an EMBL/GenBank/DDBJ whole genome shotgun (WGS) entry which is preliminary data.</text>
</comment>
<reference evidence="2 3" key="1">
    <citation type="submission" date="2024-01" db="EMBL/GenBank/DDBJ databases">
        <title>A telomere-to-telomere, gap-free genome of sweet tea (Lithocarpus litseifolius).</title>
        <authorList>
            <person name="Zhou J."/>
        </authorList>
    </citation>
    <scope>NUCLEOTIDE SEQUENCE [LARGE SCALE GENOMIC DNA]</scope>
    <source>
        <strain evidence="2">Zhou-2022a</strain>
        <tissue evidence="2">Leaf</tissue>
    </source>
</reference>
<dbReference type="EMBL" id="JAZDWU010000008">
    <property type="protein sequence ID" value="KAK9995209.1"/>
    <property type="molecule type" value="Genomic_DNA"/>
</dbReference>
<organism evidence="2 3">
    <name type="scientific">Lithocarpus litseifolius</name>
    <dbReference type="NCBI Taxonomy" id="425828"/>
    <lineage>
        <taxon>Eukaryota</taxon>
        <taxon>Viridiplantae</taxon>
        <taxon>Streptophyta</taxon>
        <taxon>Embryophyta</taxon>
        <taxon>Tracheophyta</taxon>
        <taxon>Spermatophyta</taxon>
        <taxon>Magnoliopsida</taxon>
        <taxon>eudicotyledons</taxon>
        <taxon>Gunneridae</taxon>
        <taxon>Pentapetalae</taxon>
        <taxon>rosids</taxon>
        <taxon>fabids</taxon>
        <taxon>Fagales</taxon>
        <taxon>Fagaceae</taxon>
        <taxon>Lithocarpus</taxon>
    </lineage>
</organism>
<name>A0AAW2CE97_9ROSI</name>